<dbReference type="EMBL" id="CP029210">
    <property type="protein sequence ID" value="AWI52307.1"/>
    <property type="molecule type" value="Genomic_DNA"/>
</dbReference>
<protein>
    <recommendedName>
        <fullName evidence="3">Potassium channel domain-containing protein</fullName>
    </recommendedName>
</protein>
<dbReference type="OrthoDB" id="9799090at2"/>
<accession>A0A2U8FN00</accession>
<evidence type="ECO:0000313" key="4">
    <source>
        <dbReference type="EMBL" id="AWI52307.1"/>
    </source>
</evidence>
<feature type="transmembrane region" description="Helical" evidence="2">
    <location>
        <begin position="12"/>
        <end position="29"/>
    </location>
</feature>
<dbReference type="AlphaFoldDB" id="A0A2U8FN00"/>
<keyword evidence="1" id="KW-0175">Coiled coil</keyword>
<feature type="domain" description="Potassium channel" evidence="3">
    <location>
        <begin position="150"/>
        <end position="216"/>
    </location>
</feature>
<evidence type="ECO:0000313" key="5">
    <source>
        <dbReference type="Proteomes" id="UP000244892"/>
    </source>
</evidence>
<proteinExistence type="predicted"/>
<keyword evidence="2" id="KW-0812">Transmembrane</keyword>
<sequence length="267" mass="29327">MPRRFGRLDAAHSPWPMLIALTASVPAFYDSMMPTPATWATWMYLLSGTVVLVSAWRVRRALQAPGPAVNEQSHTWGHHPMELRLDWFLGAALLLNAVLPQSNESEPALIWRLAIAVLMLYRLLKISKPLFTETGLARLLGMGATVIGLCGIGFYWLDPGVTSLHEGLWLAFSTAATVGYGDVVPSSTASRVFSVFVVLLGYGLLSLVTASIAAMFVGTQERKVERDILRDMHAQIRSLRQEITSLRDEVHALRAGRPAPPDTPESP</sequence>
<feature type="transmembrane region" description="Helical" evidence="2">
    <location>
        <begin position="192"/>
        <end position="217"/>
    </location>
</feature>
<name>A0A2U8FN00_9BURK</name>
<keyword evidence="2" id="KW-1133">Transmembrane helix</keyword>
<feature type="transmembrane region" description="Helical" evidence="2">
    <location>
        <begin position="136"/>
        <end position="157"/>
    </location>
</feature>
<evidence type="ECO:0000256" key="1">
    <source>
        <dbReference type="SAM" id="Coils"/>
    </source>
</evidence>
<organism evidence="4 5">
    <name type="scientific">Aquabacterium olei</name>
    <dbReference type="NCBI Taxonomy" id="1296669"/>
    <lineage>
        <taxon>Bacteria</taxon>
        <taxon>Pseudomonadati</taxon>
        <taxon>Pseudomonadota</taxon>
        <taxon>Betaproteobacteria</taxon>
        <taxon>Burkholderiales</taxon>
        <taxon>Aquabacterium</taxon>
    </lineage>
</organism>
<dbReference type="Pfam" id="PF07885">
    <property type="entry name" value="Ion_trans_2"/>
    <property type="match status" value="1"/>
</dbReference>
<evidence type="ECO:0000256" key="2">
    <source>
        <dbReference type="SAM" id="Phobius"/>
    </source>
</evidence>
<dbReference type="Proteomes" id="UP000244892">
    <property type="component" value="Chromosome"/>
</dbReference>
<dbReference type="KEGG" id="aon:DEH84_01805"/>
<reference evidence="4 5" key="1">
    <citation type="submission" date="2018-05" db="EMBL/GenBank/DDBJ databases">
        <title>complete genome sequence of Aquabacterium olei NBRC 110486.</title>
        <authorList>
            <person name="Tang B."/>
            <person name="Chang J."/>
            <person name="Zhang L."/>
            <person name="Yang H."/>
        </authorList>
    </citation>
    <scope>NUCLEOTIDE SEQUENCE [LARGE SCALE GENOMIC DNA]</scope>
    <source>
        <strain evidence="4 5">NBRC 110486</strain>
    </source>
</reference>
<dbReference type="SUPFAM" id="SSF81324">
    <property type="entry name" value="Voltage-gated potassium channels"/>
    <property type="match status" value="1"/>
</dbReference>
<feature type="coiled-coil region" evidence="1">
    <location>
        <begin position="229"/>
        <end position="256"/>
    </location>
</feature>
<dbReference type="InterPro" id="IPR013099">
    <property type="entry name" value="K_chnl_dom"/>
</dbReference>
<keyword evidence="5" id="KW-1185">Reference proteome</keyword>
<dbReference type="Gene3D" id="1.10.287.70">
    <property type="match status" value="1"/>
</dbReference>
<feature type="transmembrane region" description="Helical" evidence="2">
    <location>
        <begin position="41"/>
        <end position="58"/>
    </location>
</feature>
<dbReference type="RefSeq" id="WP_109034200.1">
    <property type="nucleotide sequence ID" value="NZ_CP029210.1"/>
</dbReference>
<keyword evidence="2" id="KW-0472">Membrane</keyword>
<evidence type="ECO:0000259" key="3">
    <source>
        <dbReference type="Pfam" id="PF07885"/>
    </source>
</evidence>
<gene>
    <name evidence="4" type="ORF">DEH84_01805</name>
</gene>